<dbReference type="InterPro" id="IPR036570">
    <property type="entry name" value="HORMA_dom_sf"/>
</dbReference>
<evidence type="ECO:0000256" key="4">
    <source>
        <dbReference type="ARBA" id="ARBA00023242"/>
    </source>
</evidence>
<dbReference type="PROSITE" id="PS50815">
    <property type="entry name" value="HORMA"/>
    <property type="match status" value="1"/>
</dbReference>
<proteinExistence type="predicted"/>
<evidence type="ECO:0000256" key="6">
    <source>
        <dbReference type="SAM" id="MobiDB-lite"/>
    </source>
</evidence>
<sequence length="451" mass="51027">MSPFATKSDPVVQKREIDRNSWAASFPDDIGNASRSTMFISRCIYIAFSHILASRRLLPQNVFKKRNIHRKLRVYVMNSSEILGARLVQKFRGVTDAIKQCYLRELTLVVSPTNEDVSDAIEMYTWRMRYDVDGEPQAELLQPDGTVMAALRFRGLQYLKKQTTELLLLLRILCRDTLSPLPAGSSAVIRIAYTDTYLFSAIPKHIGTPKGYQAPGFYRSPEDPVLRPVARQIELAALQTKYHGASVIVRSVFIDDEYILKMKLKERLRQCNPDDSLNDSFGGESDADDGSHRSANNDTIERISETALQQVTYKIYAGFADQKINAMDFLIGVEQKEAILQVWQEALVRSQAQETPILIHQLRISQGVYAVFDTLYQKQGEMNLLIRVLKAQPLFSLRNVIDVFASESLEKVISSLSADQPNVGVVMFYHHLSVNIVLVNVAINVLCYARV</sequence>
<organism evidence="8 9">
    <name type="scientific">Angiostrongylus cantonensis</name>
    <name type="common">Rat lungworm</name>
    <dbReference type="NCBI Taxonomy" id="6313"/>
    <lineage>
        <taxon>Eukaryota</taxon>
        <taxon>Metazoa</taxon>
        <taxon>Ecdysozoa</taxon>
        <taxon>Nematoda</taxon>
        <taxon>Chromadorea</taxon>
        <taxon>Rhabditida</taxon>
        <taxon>Rhabditina</taxon>
        <taxon>Rhabditomorpha</taxon>
        <taxon>Strongyloidea</taxon>
        <taxon>Metastrongylidae</taxon>
        <taxon>Angiostrongylus</taxon>
    </lineage>
</organism>
<reference evidence="8" key="1">
    <citation type="submission" date="2012-09" db="EMBL/GenBank/DDBJ databases">
        <authorList>
            <person name="Martin A.A."/>
        </authorList>
    </citation>
    <scope>NUCLEOTIDE SEQUENCE</scope>
</reference>
<dbReference type="Gene3D" id="3.30.900.10">
    <property type="entry name" value="HORMA domain"/>
    <property type="match status" value="1"/>
</dbReference>
<reference evidence="9" key="2">
    <citation type="submission" date="2016-04" db="UniProtKB">
        <authorList>
            <consortium name="WormBaseParasite"/>
        </authorList>
    </citation>
    <scope>IDENTIFICATION</scope>
</reference>
<feature type="domain" description="HORMA" evidence="7">
    <location>
        <begin position="34"/>
        <end position="249"/>
    </location>
</feature>
<evidence type="ECO:0000313" key="9">
    <source>
        <dbReference type="WBParaSite" id="ACAC_0001283501-mRNA-1"/>
    </source>
</evidence>
<dbReference type="GO" id="GO:0005634">
    <property type="term" value="C:nucleus"/>
    <property type="evidence" value="ECO:0007669"/>
    <property type="project" value="UniProtKB-SubCell"/>
</dbReference>
<feature type="region of interest" description="Disordered" evidence="6">
    <location>
        <begin position="275"/>
        <end position="295"/>
    </location>
</feature>
<keyword evidence="4" id="KW-0539">Nucleus</keyword>
<evidence type="ECO:0000256" key="2">
    <source>
        <dbReference type="ARBA" id="ARBA00004286"/>
    </source>
</evidence>
<dbReference type="SUPFAM" id="SSF56019">
    <property type="entry name" value="The spindle assembly checkpoint protein mad2"/>
    <property type="match status" value="1"/>
</dbReference>
<dbReference type="AlphaFoldDB" id="A0A158PCN8"/>
<dbReference type="Pfam" id="PF02301">
    <property type="entry name" value="HORMA"/>
    <property type="match status" value="1"/>
</dbReference>
<keyword evidence="5" id="KW-0469">Meiosis</keyword>
<dbReference type="PANTHER" id="PTHR48225:SF7">
    <property type="entry name" value="MEIOSIS-SPECIFIC PROTEIN HOP1"/>
    <property type="match status" value="1"/>
</dbReference>
<comment type="subcellular location">
    <subcellularLocation>
        <location evidence="2">Chromosome</location>
    </subcellularLocation>
    <subcellularLocation>
        <location evidence="1">Nucleus</location>
    </subcellularLocation>
</comment>
<dbReference type="GO" id="GO:0051321">
    <property type="term" value="P:meiotic cell cycle"/>
    <property type="evidence" value="ECO:0007669"/>
    <property type="project" value="UniProtKB-KW"/>
</dbReference>
<dbReference type="InterPro" id="IPR003511">
    <property type="entry name" value="HORMA_dom"/>
</dbReference>
<dbReference type="GO" id="GO:0005694">
    <property type="term" value="C:chromosome"/>
    <property type="evidence" value="ECO:0007669"/>
    <property type="project" value="UniProtKB-SubCell"/>
</dbReference>
<evidence type="ECO:0000313" key="8">
    <source>
        <dbReference type="Proteomes" id="UP000035642"/>
    </source>
</evidence>
<dbReference type="Proteomes" id="UP000035642">
    <property type="component" value="Unassembled WGS sequence"/>
</dbReference>
<evidence type="ECO:0000256" key="3">
    <source>
        <dbReference type="ARBA" id="ARBA00022454"/>
    </source>
</evidence>
<evidence type="ECO:0000256" key="1">
    <source>
        <dbReference type="ARBA" id="ARBA00004123"/>
    </source>
</evidence>
<dbReference type="WBParaSite" id="ACAC_0001283501-mRNA-1">
    <property type="protein sequence ID" value="ACAC_0001283501-mRNA-1"/>
    <property type="gene ID" value="ACAC_0001283501"/>
</dbReference>
<dbReference type="PANTHER" id="PTHR48225">
    <property type="entry name" value="HORMA DOMAIN-CONTAINING PROTEIN 1"/>
    <property type="match status" value="1"/>
</dbReference>
<dbReference type="InterPro" id="IPR051294">
    <property type="entry name" value="HORMA_MeioticProgression"/>
</dbReference>
<keyword evidence="8" id="KW-1185">Reference proteome</keyword>
<evidence type="ECO:0000259" key="7">
    <source>
        <dbReference type="PROSITE" id="PS50815"/>
    </source>
</evidence>
<keyword evidence="3" id="KW-0158">Chromosome</keyword>
<evidence type="ECO:0000256" key="5">
    <source>
        <dbReference type="ARBA" id="ARBA00023254"/>
    </source>
</evidence>
<dbReference type="STRING" id="6313.A0A158PCN8"/>
<name>A0A158PCN8_ANGCA</name>
<protein>
    <submittedName>
        <fullName evidence="9">HORMA domain-containing protein</fullName>
    </submittedName>
</protein>
<accession>A0A158PCN8</accession>